<name>A0A967C378_9PROT</name>
<comment type="caution">
    <text evidence="1">The sequence shown here is derived from an EMBL/GenBank/DDBJ whole genome shotgun (WGS) entry which is preliminary data.</text>
</comment>
<accession>A0A967C378</accession>
<organism evidence="1 2">
    <name type="scientific">Pelagibius litoralis</name>
    <dbReference type="NCBI Taxonomy" id="374515"/>
    <lineage>
        <taxon>Bacteria</taxon>
        <taxon>Pseudomonadati</taxon>
        <taxon>Pseudomonadota</taxon>
        <taxon>Alphaproteobacteria</taxon>
        <taxon>Rhodospirillales</taxon>
        <taxon>Rhodovibrionaceae</taxon>
        <taxon>Pelagibius</taxon>
    </lineage>
</organism>
<dbReference type="Proteomes" id="UP000761264">
    <property type="component" value="Unassembled WGS sequence"/>
</dbReference>
<reference evidence="1" key="1">
    <citation type="submission" date="2020-03" db="EMBL/GenBank/DDBJ databases">
        <title>Genome of Pelagibius litoralis DSM 21314T.</title>
        <authorList>
            <person name="Wang G."/>
        </authorList>
    </citation>
    <scope>NUCLEOTIDE SEQUENCE</scope>
    <source>
        <strain evidence="1">DSM 21314</strain>
    </source>
</reference>
<sequence length="152" mass="16565">MTQETIQVRDVAGNVCTLTKEEIVRAAEEEAGITLFGMTPREVFAMRRWATERGYGLTDISAYVGKLTSQEYNDHMAQVKAIASSINDAIEAQTARAPSEAQLQALESVYRASVFEYAAKGSVKDHISRMASVEGLPHVKTVPEGFSPVPEG</sequence>
<protein>
    <submittedName>
        <fullName evidence="1">Uncharacterized protein</fullName>
    </submittedName>
</protein>
<dbReference type="EMBL" id="JAAQPH010000002">
    <property type="protein sequence ID" value="NIA67599.1"/>
    <property type="molecule type" value="Genomic_DNA"/>
</dbReference>
<keyword evidence="2" id="KW-1185">Reference proteome</keyword>
<dbReference type="AlphaFoldDB" id="A0A967C378"/>
<evidence type="ECO:0000313" key="2">
    <source>
        <dbReference type="Proteomes" id="UP000761264"/>
    </source>
</evidence>
<evidence type="ECO:0000313" key="1">
    <source>
        <dbReference type="EMBL" id="NIA67599.1"/>
    </source>
</evidence>
<proteinExistence type="predicted"/>
<dbReference type="RefSeq" id="WP_167221320.1">
    <property type="nucleotide sequence ID" value="NZ_JAAQPH010000002.1"/>
</dbReference>
<gene>
    <name evidence="1" type="ORF">HBA54_03250</name>
</gene>